<name>A0AAF3F3F0_9BILA</name>
<sequence>MCKRDIEKGQTRKDTRNVSIIIQRPNTLDRILSFHKPANPRVKCAPFRPISKPRLIPERVSAPPTLPQTAVSPLHSQLPTDNDEICIMDLPHPVTSSGTRPELVHPATATRASTSDPILANIQGPLTVRTRHRMGRQPQSGDIFVEEGRPIQQGARDFKVNNENGKNSPSVVCRSASRQGPLDFTWDQQFTTTQDAQPILVDFTQRPSEVQSINAITKNDLTGPVNIALHLNSTRANTLVRNAIEIRFGVSKALPTTELRKKVPSLAKNLGHPQIRERVFYGDGVIRLDRDMLIRPEDGVGEMKEDVRTYDFVPATLPAMGERRFSMAPYTEVSGGFPSLLNIHGERARTRSPIVNARVSTGSTRSSSTSSLATAITYRADGPMNRTSICPTASSPSVQTARSRESSLSATSGRSSRSKLQIAPSNQKKVSARTGVSMNRLERAQSTPPPFVSRQQPAKTSTEVSSLESSALVTAQPPSSGISMEERVIPGGLNAKDTPQMIILTFDDPITDRTINIYNIIREDVVLSDF</sequence>
<accession>A0AAF3F3F0</accession>
<dbReference type="Proteomes" id="UP000887575">
    <property type="component" value="Unassembled WGS sequence"/>
</dbReference>
<evidence type="ECO:0000256" key="1">
    <source>
        <dbReference type="SAM" id="MobiDB-lite"/>
    </source>
</evidence>
<dbReference type="WBParaSite" id="MBELARI_LOCUS21077">
    <property type="protein sequence ID" value="MBELARI_LOCUS21077"/>
    <property type="gene ID" value="MBELARI_LOCUS21077"/>
</dbReference>
<protein>
    <submittedName>
        <fullName evidence="3">Uncharacterized protein</fullName>
    </submittedName>
</protein>
<reference evidence="3" key="1">
    <citation type="submission" date="2024-02" db="UniProtKB">
        <authorList>
            <consortium name="WormBaseParasite"/>
        </authorList>
    </citation>
    <scope>IDENTIFICATION</scope>
</reference>
<evidence type="ECO:0000313" key="3">
    <source>
        <dbReference type="WBParaSite" id="MBELARI_LOCUS21077"/>
    </source>
</evidence>
<organism evidence="2 3">
    <name type="scientific">Mesorhabditis belari</name>
    <dbReference type="NCBI Taxonomy" id="2138241"/>
    <lineage>
        <taxon>Eukaryota</taxon>
        <taxon>Metazoa</taxon>
        <taxon>Ecdysozoa</taxon>
        <taxon>Nematoda</taxon>
        <taxon>Chromadorea</taxon>
        <taxon>Rhabditida</taxon>
        <taxon>Rhabditina</taxon>
        <taxon>Rhabditomorpha</taxon>
        <taxon>Rhabditoidea</taxon>
        <taxon>Rhabditidae</taxon>
        <taxon>Mesorhabditinae</taxon>
        <taxon>Mesorhabditis</taxon>
    </lineage>
</organism>
<evidence type="ECO:0000313" key="2">
    <source>
        <dbReference type="Proteomes" id="UP000887575"/>
    </source>
</evidence>
<feature type="compositionally biased region" description="Polar residues" evidence="1">
    <location>
        <begin position="385"/>
        <end position="401"/>
    </location>
</feature>
<dbReference type="AlphaFoldDB" id="A0AAF3F3F0"/>
<feature type="compositionally biased region" description="Low complexity" evidence="1">
    <location>
        <begin position="406"/>
        <end position="415"/>
    </location>
</feature>
<feature type="compositionally biased region" description="Polar residues" evidence="1">
    <location>
        <begin position="453"/>
        <end position="482"/>
    </location>
</feature>
<feature type="compositionally biased region" description="Polar residues" evidence="1">
    <location>
        <begin position="423"/>
        <end position="437"/>
    </location>
</feature>
<keyword evidence="2" id="KW-1185">Reference proteome</keyword>
<proteinExistence type="predicted"/>
<feature type="region of interest" description="Disordered" evidence="1">
    <location>
        <begin position="382"/>
        <end position="484"/>
    </location>
</feature>